<dbReference type="Proteomes" id="UP001501576">
    <property type="component" value="Unassembled WGS sequence"/>
</dbReference>
<name>A0ABP3LQK6_9ACTN</name>
<gene>
    <name evidence="2" type="ORF">GCM10010390_04090</name>
</gene>
<feature type="region of interest" description="Disordered" evidence="1">
    <location>
        <begin position="40"/>
        <end position="73"/>
    </location>
</feature>
<evidence type="ECO:0000313" key="3">
    <source>
        <dbReference type="Proteomes" id="UP001501576"/>
    </source>
</evidence>
<evidence type="ECO:0000256" key="1">
    <source>
        <dbReference type="SAM" id="MobiDB-lite"/>
    </source>
</evidence>
<protein>
    <submittedName>
        <fullName evidence="2">Uncharacterized protein</fullName>
    </submittedName>
</protein>
<comment type="caution">
    <text evidence="2">The sequence shown here is derived from an EMBL/GenBank/DDBJ whole genome shotgun (WGS) entry which is preliminary data.</text>
</comment>
<organism evidence="2 3">
    <name type="scientific">Streptomyces mordarskii</name>
    <dbReference type="NCBI Taxonomy" id="1226758"/>
    <lineage>
        <taxon>Bacteria</taxon>
        <taxon>Bacillati</taxon>
        <taxon>Actinomycetota</taxon>
        <taxon>Actinomycetes</taxon>
        <taxon>Kitasatosporales</taxon>
        <taxon>Streptomycetaceae</taxon>
        <taxon>Streptomyces</taxon>
    </lineage>
</organism>
<dbReference type="EMBL" id="BAAABZ010000002">
    <property type="protein sequence ID" value="GAA0504644.1"/>
    <property type="molecule type" value="Genomic_DNA"/>
</dbReference>
<keyword evidence="3" id="KW-1185">Reference proteome</keyword>
<evidence type="ECO:0000313" key="2">
    <source>
        <dbReference type="EMBL" id="GAA0504644.1"/>
    </source>
</evidence>
<accession>A0ABP3LQK6</accession>
<proteinExistence type="predicted"/>
<sequence>MQGGTEARAVERVGQGVGVFDDDMRHGLALLKGYAAAGGTAAGGLLRPHRRTSPRSTAEHPEPAIGLSPSPVSASVPARIRFSPDPGICFNSPMASLHDIATGRYDLEPFWPSRQAHHFDRECCRASDARARSLGR</sequence>
<reference evidence="3" key="1">
    <citation type="journal article" date="2019" name="Int. J. Syst. Evol. Microbiol.">
        <title>The Global Catalogue of Microorganisms (GCM) 10K type strain sequencing project: providing services to taxonomists for standard genome sequencing and annotation.</title>
        <authorList>
            <consortium name="The Broad Institute Genomics Platform"/>
            <consortium name="The Broad Institute Genome Sequencing Center for Infectious Disease"/>
            <person name="Wu L."/>
            <person name="Ma J."/>
        </authorList>
    </citation>
    <scope>NUCLEOTIDE SEQUENCE [LARGE SCALE GENOMIC DNA]</scope>
    <source>
        <strain evidence="3">JCM 5052</strain>
    </source>
</reference>